<dbReference type="Gene3D" id="3.30.420.10">
    <property type="entry name" value="Ribonuclease H-like superfamily/Ribonuclease H"/>
    <property type="match status" value="1"/>
</dbReference>
<proteinExistence type="predicted"/>
<dbReference type="PANTHER" id="PTHR33481">
    <property type="entry name" value="REVERSE TRANSCRIPTASE"/>
    <property type="match status" value="1"/>
</dbReference>
<sequence length="550" mass="60395">MDGVFEDLPSGVQIFVYADDIVIVVSGPTAPAIRRKAQAAMSRVAKWAASVGFTMSAPKSVRCHICASNHRVKGPPITINNQPIPIRKTVRILGVTVDRKLSFKQHFDGVKASYQSRLNLVKSLSSSHRSNNRKIRFRVAAATIDSRLLYGLEITSLAVDNLINTLSPVYNRCIRTISGLLPSTPADAACVEAGLPPFRYRIVSALCCKAVAISECTARGAATCLQEQANNLLHSIADVTLPQITKPHWFGERDWRGSKLIFENDIKNSFRAGDNSVQLRQSVAELLRSKYDNHQRRYTDGSLSSQGIGMGVSGQNLEISMNLPDQCSVFSAEAAAILVAATTPANQPIVIVTDSASCISALQSERPRHPWIQGIIKCAPPGVILLWVPGHCGIPGNETADHLAGSGPSGDRYTRTVPSQDAKRWIQSVLHENWQKEWSQSSRSYLRKVKQSIDSWTDLKSMRDQTIISRLRTGHSRMSHDFGGARFHRTCEICGIDNSVEHFICVCPAYEGPRQLYGISSSIREALGDEPSTLAALLCFIKDAGLYFKI</sequence>
<organism evidence="3 4">
    <name type="scientific">Aedes albopictus</name>
    <name type="common">Asian tiger mosquito</name>
    <name type="synonym">Stegomyia albopicta</name>
    <dbReference type="NCBI Taxonomy" id="7160"/>
    <lineage>
        <taxon>Eukaryota</taxon>
        <taxon>Metazoa</taxon>
        <taxon>Ecdysozoa</taxon>
        <taxon>Arthropoda</taxon>
        <taxon>Hexapoda</taxon>
        <taxon>Insecta</taxon>
        <taxon>Pterygota</taxon>
        <taxon>Neoptera</taxon>
        <taxon>Endopterygota</taxon>
        <taxon>Diptera</taxon>
        <taxon>Nematocera</taxon>
        <taxon>Culicoidea</taxon>
        <taxon>Culicidae</taxon>
        <taxon>Culicinae</taxon>
        <taxon>Aedini</taxon>
        <taxon>Aedes</taxon>
        <taxon>Stegomyia</taxon>
    </lineage>
</organism>
<evidence type="ECO:0000259" key="2">
    <source>
        <dbReference type="PROSITE" id="PS50879"/>
    </source>
</evidence>
<dbReference type="InterPro" id="IPR002156">
    <property type="entry name" value="RNaseH_domain"/>
</dbReference>
<dbReference type="PANTHER" id="PTHR33481:SF1">
    <property type="entry name" value="ENDONUCLEASE_EXONUCLEASE_PHOSPHATASE DOMAIN-CONTAINING PROTEIN-RELATED"/>
    <property type="match status" value="1"/>
</dbReference>
<evidence type="ECO:0000313" key="4">
    <source>
        <dbReference type="Proteomes" id="UP000069940"/>
    </source>
</evidence>
<accession>A0ABM1ZR50</accession>
<dbReference type="Pfam" id="PF00075">
    <property type="entry name" value="RNase_H"/>
    <property type="match status" value="1"/>
</dbReference>
<dbReference type="PROSITE" id="PS50879">
    <property type="entry name" value="RNASE_H_1"/>
    <property type="match status" value="1"/>
</dbReference>
<dbReference type="GeneID" id="134286183"/>
<dbReference type="PROSITE" id="PS50878">
    <property type="entry name" value="RT_POL"/>
    <property type="match status" value="1"/>
</dbReference>
<dbReference type="Proteomes" id="UP000069940">
    <property type="component" value="Unassembled WGS sequence"/>
</dbReference>
<evidence type="ECO:0000313" key="3">
    <source>
        <dbReference type="EnsemblMetazoa" id="AALFPA23_020875.P30826"/>
    </source>
</evidence>
<evidence type="ECO:0008006" key="5">
    <source>
        <dbReference type="Google" id="ProtNLM"/>
    </source>
</evidence>
<keyword evidence="4" id="KW-1185">Reference proteome</keyword>
<dbReference type="InterPro" id="IPR000477">
    <property type="entry name" value="RT_dom"/>
</dbReference>
<dbReference type="EnsemblMetazoa" id="AALFPA23_020875.R30826">
    <property type="protein sequence ID" value="AALFPA23_020875.P30826"/>
    <property type="gene ID" value="AALFPA23_020875"/>
</dbReference>
<feature type="domain" description="RNase H type-1" evidence="2">
    <location>
        <begin position="291"/>
        <end position="409"/>
    </location>
</feature>
<protein>
    <recommendedName>
        <fullName evidence="5">RNase H type-1 domain-containing protein</fullName>
    </recommendedName>
</protein>
<reference evidence="3" key="2">
    <citation type="submission" date="2025-05" db="UniProtKB">
        <authorList>
            <consortium name="EnsemblMetazoa"/>
        </authorList>
    </citation>
    <scope>IDENTIFICATION</scope>
    <source>
        <strain evidence="3">Foshan</strain>
    </source>
</reference>
<reference evidence="4" key="1">
    <citation type="journal article" date="2015" name="Proc. Natl. Acad. Sci. U.S.A.">
        <title>Genome sequence of the Asian Tiger mosquito, Aedes albopictus, reveals insights into its biology, genetics, and evolution.</title>
        <authorList>
            <person name="Chen X.G."/>
            <person name="Jiang X."/>
            <person name="Gu J."/>
            <person name="Xu M."/>
            <person name="Wu Y."/>
            <person name="Deng Y."/>
            <person name="Zhang C."/>
            <person name="Bonizzoni M."/>
            <person name="Dermauw W."/>
            <person name="Vontas J."/>
            <person name="Armbruster P."/>
            <person name="Huang X."/>
            <person name="Yang Y."/>
            <person name="Zhang H."/>
            <person name="He W."/>
            <person name="Peng H."/>
            <person name="Liu Y."/>
            <person name="Wu K."/>
            <person name="Chen J."/>
            <person name="Lirakis M."/>
            <person name="Topalis P."/>
            <person name="Van Leeuwen T."/>
            <person name="Hall A.B."/>
            <person name="Jiang X."/>
            <person name="Thorpe C."/>
            <person name="Mueller R.L."/>
            <person name="Sun C."/>
            <person name="Waterhouse R.M."/>
            <person name="Yan G."/>
            <person name="Tu Z.J."/>
            <person name="Fang X."/>
            <person name="James A.A."/>
        </authorList>
    </citation>
    <scope>NUCLEOTIDE SEQUENCE [LARGE SCALE GENOMIC DNA]</scope>
    <source>
        <strain evidence="4">Foshan</strain>
    </source>
</reference>
<dbReference type="RefSeq" id="XP_062703743.1">
    <property type="nucleotide sequence ID" value="XM_062847759.1"/>
</dbReference>
<feature type="domain" description="Reverse transcriptase" evidence="1">
    <location>
        <begin position="1"/>
        <end position="97"/>
    </location>
</feature>
<dbReference type="InterPro" id="IPR036397">
    <property type="entry name" value="RNaseH_sf"/>
</dbReference>
<dbReference type="CDD" id="cd09276">
    <property type="entry name" value="Rnase_HI_RT_non_LTR"/>
    <property type="match status" value="1"/>
</dbReference>
<name>A0ABM1ZR50_AEDAL</name>
<evidence type="ECO:0000259" key="1">
    <source>
        <dbReference type="PROSITE" id="PS50878"/>
    </source>
</evidence>
<dbReference type="InterPro" id="IPR012337">
    <property type="entry name" value="RNaseH-like_sf"/>
</dbReference>
<dbReference type="SUPFAM" id="SSF53098">
    <property type="entry name" value="Ribonuclease H-like"/>
    <property type="match status" value="1"/>
</dbReference>
<dbReference type="Pfam" id="PF00078">
    <property type="entry name" value="RVT_1"/>
    <property type="match status" value="1"/>
</dbReference>